<name>A0A5S9QTY5_9GAMM</name>
<evidence type="ECO:0000313" key="1">
    <source>
        <dbReference type="EMBL" id="CAA0121914.1"/>
    </source>
</evidence>
<proteinExistence type="predicted"/>
<protein>
    <submittedName>
        <fullName evidence="1">Uncharacterized protein</fullName>
    </submittedName>
</protein>
<reference evidence="1 2" key="1">
    <citation type="submission" date="2019-11" db="EMBL/GenBank/DDBJ databases">
        <authorList>
            <person name="Holert J."/>
        </authorList>
    </citation>
    <scope>NUCLEOTIDE SEQUENCE [LARGE SCALE GENOMIC DNA]</scope>
    <source>
        <strain evidence="1">SB11_3</strain>
    </source>
</reference>
<accession>A0A5S9QTY5</accession>
<sequence>MRAHQTQTLYCQRQTSERERQTNITYCLYYKFTGRYAQTNGDKQAAPQSKQDARQLGIIYNKKELQMLDNSDKFHC</sequence>
<keyword evidence="2" id="KW-1185">Reference proteome</keyword>
<dbReference type="AlphaFoldDB" id="A0A5S9QTY5"/>
<evidence type="ECO:0000313" key="2">
    <source>
        <dbReference type="Proteomes" id="UP000441399"/>
    </source>
</evidence>
<organism evidence="1 2">
    <name type="scientific">BD1-7 clade bacterium</name>
    <dbReference type="NCBI Taxonomy" id="2029982"/>
    <lineage>
        <taxon>Bacteria</taxon>
        <taxon>Pseudomonadati</taxon>
        <taxon>Pseudomonadota</taxon>
        <taxon>Gammaproteobacteria</taxon>
        <taxon>Cellvibrionales</taxon>
        <taxon>Spongiibacteraceae</taxon>
        <taxon>BD1-7 clade</taxon>
    </lineage>
</organism>
<gene>
    <name evidence="1" type="ORF">OPDIPICF_02522</name>
</gene>
<dbReference type="Proteomes" id="UP000441399">
    <property type="component" value="Unassembled WGS sequence"/>
</dbReference>
<dbReference type="EMBL" id="CACSIO010000045">
    <property type="protein sequence ID" value="CAA0121914.1"/>
    <property type="molecule type" value="Genomic_DNA"/>
</dbReference>